<dbReference type="RefSeq" id="WP_184525946.1">
    <property type="nucleotide sequence ID" value="NZ_JACHGK010000007.1"/>
</dbReference>
<dbReference type="Pfam" id="PF07319">
    <property type="entry name" value="DnaI_N"/>
    <property type="match status" value="1"/>
</dbReference>
<dbReference type="InterPro" id="IPR027417">
    <property type="entry name" value="P-loop_NTPase"/>
</dbReference>
<feature type="domain" description="AAA+ ATPase" evidence="1">
    <location>
        <begin position="158"/>
        <end position="295"/>
    </location>
</feature>
<accession>A0A7X0HRV1</accession>
<dbReference type="Pfam" id="PF01695">
    <property type="entry name" value="IstB_IS21"/>
    <property type="match status" value="1"/>
</dbReference>
<evidence type="ECO:0000313" key="3">
    <source>
        <dbReference type="Proteomes" id="UP000531594"/>
    </source>
</evidence>
<dbReference type="EMBL" id="JACHGK010000007">
    <property type="protein sequence ID" value="MBB6445674.1"/>
    <property type="molecule type" value="Genomic_DNA"/>
</dbReference>
<dbReference type="InterPro" id="IPR003593">
    <property type="entry name" value="AAA+_ATPase"/>
</dbReference>
<dbReference type="NCBIfam" id="NF006505">
    <property type="entry name" value="PRK08939.1"/>
    <property type="match status" value="1"/>
</dbReference>
<comment type="caution">
    <text evidence="2">The sequence shown here is derived from an EMBL/GenBank/DDBJ whole genome shotgun (WGS) entry which is preliminary data.</text>
</comment>
<dbReference type="AlphaFoldDB" id="A0A7X0HRV1"/>
<keyword evidence="3" id="KW-1185">Reference proteome</keyword>
<dbReference type="SMART" id="SM00382">
    <property type="entry name" value="AAA"/>
    <property type="match status" value="1"/>
</dbReference>
<dbReference type="InterPro" id="IPR002611">
    <property type="entry name" value="IstB_ATP-bd"/>
</dbReference>
<gene>
    <name evidence="2" type="ORF">HNR53_002299</name>
</gene>
<dbReference type="CDD" id="cd00009">
    <property type="entry name" value="AAA"/>
    <property type="match status" value="1"/>
</dbReference>
<dbReference type="FunFam" id="3.40.50.300:FF:000880">
    <property type="entry name" value="Primosomal protein DnaI"/>
    <property type="match status" value="1"/>
</dbReference>
<dbReference type="Proteomes" id="UP000531594">
    <property type="component" value="Unassembled WGS sequence"/>
</dbReference>
<dbReference type="InterPro" id="IPR009928">
    <property type="entry name" value="DnaI_N"/>
</dbReference>
<proteinExistence type="predicted"/>
<organism evidence="2 3">
    <name type="scientific">Bacillus benzoevorans</name>
    <dbReference type="NCBI Taxonomy" id="1456"/>
    <lineage>
        <taxon>Bacteria</taxon>
        <taxon>Bacillati</taxon>
        <taxon>Bacillota</taxon>
        <taxon>Bacilli</taxon>
        <taxon>Bacillales</taxon>
        <taxon>Bacillaceae</taxon>
        <taxon>Bacillus</taxon>
    </lineage>
</organism>
<dbReference type="Gene3D" id="3.40.50.300">
    <property type="entry name" value="P-loop containing nucleotide triphosphate hydrolases"/>
    <property type="match status" value="1"/>
</dbReference>
<protein>
    <submittedName>
        <fullName evidence="2">Primosomal protein DnaI</fullName>
    </submittedName>
</protein>
<dbReference type="PANTHER" id="PTHR30050:SF8">
    <property type="entry name" value="PRIMOSOMAL PROTEIN DNAI"/>
    <property type="match status" value="1"/>
</dbReference>
<name>A0A7X0HRV1_9BACI</name>
<dbReference type="PANTHER" id="PTHR30050">
    <property type="entry name" value="CHROMOSOMAL REPLICATION INITIATOR PROTEIN DNAA"/>
    <property type="match status" value="1"/>
</dbReference>
<reference evidence="2 3" key="1">
    <citation type="submission" date="2020-08" db="EMBL/GenBank/DDBJ databases">
        <title>Genomic Encyclopedia of Type Strains, Phase IV (KMG-IV): sequencing the most valuable type-strain genomes for metagenomic binning, comparative biology and taxonomic classification.</title>
        <authorList>
            <person name="Goeker M."/>
        </authorList>
    </citation>
    <scope>NUCLEOTIDE SEQUENCE [LARGE SCALE GENOMIC DNA]</scope>
    <source>
        <strain evidence="2 3">DSM 5391</strain>
    </source>
</reference>
<sequence>MERINETLKRLAGNKSFQEKYRQMRAEILMNPYVKAFLNEHQDEITNDLLEKNLMKLHEFGNQSIQCDHCQSLENCKNLMQGYYPKLVFSRGSIEVHYDKCPRKLMDEEKRKNEKLIKSLYVPKDILHASFEVMDRSERAEVIKKALAFVMNCKEGLTTKGLYFHGEFGVGKSYILGAIANELAKHKISSMIVYVPELFRELKSSIGDSTLNEKLEAIKREPVLMLDDIGAETMSSWVRDEILGPILQFRMLENQPTVFTSNLDFQGLEHHLTYSQRGEEEKIKARRIMERIRYLAEPVLVEGRNRRH</sequence>
<dbReference type="SUPFAM" id="SSF52540">
    <property type="entry name" value="P-loop containing nucleoside triphosphate hydrolases"/>
    <property type="match status" value="1"/>
</dbReference>
<evidence type="ECO:0000259" key="1">
    <source>
        <dbReference type="SMART" id="SM00382"/>
    </source>
</evidence>
<evidence type="ECO:0000313" key="2">
    <source>
        <dbReference type="EMBL" id="MBB6445674.1"/>
    </source>
</evidence>
<dbReference type="GO" id="GO:0006260">
    <property type="term" value="P:DNA replication"/>
    <property type="evidence" value="ECO:0007669"/>
    <property type="project" value="TreeGrafter"/>
</dbReference>
<dbReference type="GO" id="GO:0005524">
    <property type="term" value="F:ATP binding"/>
    <property type="evidence" value="ECO:0007669"/>
    <property type="project" value="InterPro"/>
</dbReference>